<protein>
    <submittedName>
        <fullName evidence="2">Uncharacterized protein</fullName>
    </submittedName>
</protein>
<reference evidence="2 3" key="1">
    <citation type="submission" date="2019-05" db="EMBL/GenBank/DDBJ databases">
        <authorList>
            <consortium name="Science for Life Laboratories"/>
        </authorList>
    </citation>
    <scope>NUCLEOTIDE SEQUENCE [LARGE SCALE GENOMIC DNA]</scope>
    <source>
        <strain evidence="2">Soil9</strain>
    </source>
</reference>
<keyword evidence="3" id="KW-1185">Reference proteome</keyword>
<dbReference type="EMBL" id="LR593886">
    <property type="protein sequence ID" value="VTR94758.1"/>
    <property type="molecule type" value="Genomic_DNA"/>
</dbReference>
<sequence length="73" mass="8128">MPQSTLSPAVKPAIFSNSGGNSPPVRFVLRCEWCRRIFPLAYGELARYMREGWPDCCFLPMVCSTPSDTGAEE</sequence>
<evidence type="ECO:0000313" key="2">
    <source>
        <dbReference type="EMBL" id="VTR94758.1"/>
    </source>
</evidence>
<dbReference type="Proteomes" id="UP000464178">
    <property type="component" value="Chromosome"/>
</dbReference>
<name>A0A6P2D054_9BACT</name>
<evidence type="ECO:0000256" key="1">
    <source>
        <dbReference type="SAM" id="MobiDB-lite"/>
    </source>
</evidence>
<evidence type="ECO:0000313" key="3">
    <source>
        <dbReference type="Proteomes" id="UP000464178"/>
    </source>
</evidence>
<organism evidence="2 3">
    <name type="scientific">Gemmata massiliana</name>
    <dbReference type="NCBI Taxonomy" id="1210884"/>
    <lineage>
        <taxon>Bacteria</taxon>
        <taxon>Pseudomonadati</taxon>
        <taxon>Planctomycetota</taxon>
        <taxon>Planctomycetia</taxon>
        <taxon>Gemmatales</taxon>
        <taxon>Gemmataceae</taxon>
        <taxon>Gemmata</taxon>
    </lineage>
</organism>
<gene>
    <name evidence="2" type="ORF">SOIL9_29560</name>
</gene>
<proteinExistence type="predicted"/>
<dbReference type="AlphaFoldDB" id="A0A6P2D054"/>
<dbReference type="KEGG" id="gms:SOIL9_29560"/>
<feature type="region of interest" description="Disordered" evidence="1">
    <location>
        <begin position="1"/>
        <end position="21"/>
    </location>
</feature>
<accession>A0A6P2D054</accession>